<protein>
    <submittedName>
        <fullName evidence="2">Uncharacterized protein</fullName>
    </submittedName>
</protein>
<name>C6H2K5_AJECH</name>
<reference evidence="3" key="1">
    <citation type="submission" date="2009-05" db="EMBL/GenBank/DDBJ databases">
        <title>The genome sequence of Ajellomyces capsulatus strain H143.</title>
        <authorList>
            <person name="Champion M."/>
            <person name="Cuomo C.A."/>
            <person name="Ma L.-J."/>
            <person name="Henn M.R."/>
            <person name="Sil A."/>
            <person name="Goldman B."/>
            <person name="Young S.K."/>
            <person name="Kodira C.D."/>
            <person name="Zeng Q."/>
            <person name="Koehrsen M."/>
            <person name="Alvarado L."/>
            <person name="Berlin A.M."/>
            <person name="Borenstein D."/>
            <person name="Chen Z."/>
            <person name="Engels R."/>
            <person name="Freedman E."/>
            <person name="Gellesch M."/>
            <person name="Goldberg J."/>
            <person name="Griggs A."/>
            <person name="Gujja S."/>
            <person name="Heiman D.I."/>
            <person name="Hepburn T.A."/>
            <person name="Howarth C."/>
            <person name="Jen D."/>
            <person name="Larson L."/>
            <person name="Lewis B."/>
            <person name="Mehta T."/>
            <person name="Park D."/>
            <person name="Pearson M."/>
            <person name="Roberts A."/>
            <person name="Saif S."/>
            <person name="Shea T.D."/>
            <person name="Shenoy N."/>
            <person name="Sisk P."/>
            <person name="Stolte C."/>
            <person name="Sykes S."/>
            <person name="Walk T."/>
            <person name="White J."/>
            <person name="Yandava C."/>
            <person name="Klein B."/>
            <person name="McEwen J.G."/>
            <person name="Puccia R."/>
            <person name="Goldman G.H."/>
            <person name="Felipe M.S."/>
            <person name="Nino-Vega G."/>
            <person name="San-Blas G."/>
            <person name="Taylor J.W."/>
            <person name="Mendoza L."/>
            <person name="Galagan J.E."/>
            <person name="Nusbaum C."/>
            <person name="Birren B.W."/>
        </authorList>
    </citation>
    <scope>NUCLEOTIDE SEQUENCE [LARGE SCALE GENOMIC DNA]</scope>
    <source>
        <strain evidence="3">H143</strain>
    </source>
</reference>
<evidence type="ECO:0000313" key="3">
    <source>
        <dbReference type="Proteomes" id="UP000002624"/>
    </source>
</evidence>
<accession>C6H2K5</accession>
<organism evidence="2 3">
    <name type="scientific">Ajellomyces capsulatus (strain H143)</name>
    <name type="common">Darling's disease fungus</name>
    <name type="synonym">Histoplasma capsulatum</name>
    <dbReference type="NCBI Taxonomy" id="544712"/>
    <lineage>
        <taxon>Eukaryota</taxon>
        <taxon>Fungi</taxon>
        <taxon>Dikarya</taxon>
        <taxon>Ascomycota</taxon>
        <taxon>Pezizomycotina</taxon>
        <taxon>Eurotiomycetes</taxon>
        <taxon>Eurotiomycetidae</taxon>
        <taxon>Onygenales</taxon>
        <taxon>Ajellomycetaceae</taxon>
        <taxon>Histoplasma</taxon>
    </lineage>
</organism>
<feature type="region of interest" description="Disordered" evidence="1">
    <location>
        <begin position="46"/>
        <end position="68"/>
    </location>
</feature>
<dbReference type="AlphaFoldDB" id="C6H2K5"/>
<evidence type="ECO:0000313" key="2">
    <source>
        <dbReference type="EMBL" id="EER45358.1"/>
    </source>
</evidence>
<dbReference type="VEuPathDB" id="FungiDB:HCDG_00937"/>
<evidence type="ECO:0000256" key="1">
    <source>
        <dbReference type="SAM" id="MobiDB-lite"/>
    </source>
</evidence>
<dbReference type="EMBL" id="GG692419">
    <property type="protein sequence ID" value="EER45358.1"/>
    <property type="molecule type" value="Genomic_DNA"/>
</dbReference>
<dbReference type="Proteomes" id="UP000002624">
    <property type="component" value="Unassembled WGS sequence"/>
</dbReference>
<dbReference type="HOGENOM" id="CLU_2170291_0_0_1"/>
<gene>
    <name evidence="2" type="ORF">HCDG_00937</name>
</gene>
<proteinExistence type="predicted"/>
<sequence length="110" mass="11890">MSGDFFGFAKGSVLRHLICLQEASTCCQGKQIQLCLNITSAPADLQQRPQSAADRTAGGDDHSGQRLAETTTEWAAWETARGVTGQGSWRARSRPAIEQISVNIETLEVV</sequence>